<protein>
    <recommendedName>
        <fullName evidence="4">Transporter</fullName>
    </recommendedName>
</protein>
<evidence type="ECO:0008006" key="4">
    <source>
        <dbReference type="Google" id="ProtNLM"/>
    </source>
</evidence>
<evidence type="ECO:0000313" key="2">
    <source>
        <dbReference type="EMBL" id="KPM47157.1"/>
    </source>
</evidence>
<gene>
    <name evidence="2" type="ORF">AFM12_15175</name>
</gene>
<dbReference type="OrthoDB" id="1405967at2"/>
<dbReference type="Proteomes" id="UP000050454">
    <property type="component" value="Unassembled WGS sequence"/>
</dbReference>
<feature type="chain" id="PRO_5006136465" description="Transporter" evidence="1">
    <location>
        <begin position="20"/>
        <end position="304"/>
    </location>
</feature>
<dbReference type="STRING" id="1605367.AFM12_15175"/>
<comment type="caution">
    <text evidence="2">The sequence shown here is derived from an EMBL/GenBank/DDBJ whole genome shotgun (WGS) entry which is preliminary data.</text>
</comment>
<dbReference type="AlphaFoldDB" id="A0A0P7C1F0"/>
<feature type="signal peptide" evidence="1">
    <location>
        <begin position="1"/>
        <end position="19"/>
    </location>
</feature>
<accession>A0A0P7C1F0</accession>
<dbReference type="RefSeq" id="WP_055149763.1">
    <property type="nucleotide sequence ID" value="NZ_JXSZ01000012.1"/>
</dbReference>
<reference evidence="2 3" key="1">
    <citation type="submission" date="2015-07" db="EMBL/GenBank/DDBJ databases">
        <title>The draft genome sequence of Leadbetterella sp. JN14-9.</title>
        <authorList>
            <person name="Liu Y."/>
            <person name="Du J."/>
            <person name="Shao Z."/>
        </authorList>
    </citation>
    <scope>NUCLEOTIDE SEQUENCE [LARGE SCALE GENOMIC DNA]</scope>
    <source>
        <strain evidence="2 3">JN14-9</strain>
    </source>
</reference>
<evidence type="ECO:0000313" key="3">
    <source>
        <dbReference type="Proteomes" id="UP000050454"/>
    </source>
</evidence>
<proteinExistence type="predicted"/>
<name>A0A0P7C1F0_9BACT</name>
<keyword evidence="1" id="KW-0732">Signal</keyword>
<keyword evidence="3" id="KW-1185">Reference proteome</keyword>
<organism evidence="2 3">
    <name type="scientific">Jiulongibacter sediminis</name>
    <dbReference type="NCBI Taxonomy" id="1605367"/>
    <lineage>
        <taxon>Bacteria</taxon>
        <taxon>Pseudomonadati</taxon>
        <taxon>Bacteroidota</taxon>
        <taxon>Cytophagia</taxon>
        <taxon>Cytophagales</taxon>
        <taxon>Leadbetterellaceae</taxon>
        <taxon>Jiulongibacter</taxon>
    </lineage>
</organism>
<dbReference type="PATRIC" id="fig|1605367.3.peg.454"/>
<sequence>MKKFSILVLILFASFESQACDICGCVNGGSFFGILPQGHLQFAGIRYRQNSFDSHIGSTLLEAQETFRTTELWARLYPLPKVQLMAFLPYQQNEQNRFYDDFKARLEGVGDSRVLVYYNLLNTFVDTTRLHQQWNHQLMAGFGVKAPLGDYHYDQYDVAEVANANFQLGTGSWDVPLNLIYTLKKHDAGLNINLMYNINGTNDNGYHFANQTLLSLLAFRSVYIGNANLVISAGTNSEIKGQDLVNGERNEFTGGWYVNGAAGVDLYWKKFGLSINGQLPIAQNLSNQELKLNQGFAVSLSRMF</sequence>
<evidence type="ECO:0000256" key="1">
    <source>
        <dbReference type="SAM" id="SignalP"/>
    </source>
</evidence>
<dbReference type="EMBL" id="LGTQ01000012">
    <property type="protein sequence ID" value="KPM47157.1"/>
    <property type="molecule type" value="Genomic_DNA"/>
</dbReference>